<dbReference type="SUPFAM" id="SSF48239">
    <property type="entry name" value="Terpenoid cyclases/Protein prenyltransferases"/>
    <property type="match status" value="1"/>
</dbReference>
<keyword evidence="3" id="KW-0677">Repeat</keyword>
<dbReference type="Gene3D" id="1.50.10.20">
    <property type="match status" value="1"/>
</dbReference>
<accession>A0A840KEU9</accession>
<evidence type="ECO:0000256" key="1">
    <source>
        <dbReference type="ARBA" id="ARBA00004999"/>
    </source>
</evidence>
<dbReference type="Proteomes" id="UP000592180">
    <property type="component" value="Unassembled WGS sequence"/>
</dbReference>
<proteinExistence type="inferred from homology"/>
<dbReference type="EMBL" id="JACHLE010000001">
    <property type="protein sequence ID" value="MBB4806050.1"/>
    <property type="molecule type" value="Genomic_DNA"/>
</dbReference>
<comment type="pathway">
    <text evidence="1">Secondary metabolite biosynthesis; hopanoid biosynthesis.</text>
</comment>
<comment type="similarity">
    <text evidence="2">Belongs to the terpene cyclase/mutase family.</text>
</comment>
<dbReference type="InterPro" id="IPR008930">
    <property type="entry name" value="Terpenoid_cyclase/PrenylTrfase"/>
</dbReference>
<reference evidence="5 6" key="1">
    <citation type="submission" date="2020-08" db="EMBL/GenBank/DDBJ databases">
        <title>Functional genomics of gut bacteria from endangered species of beetles.</title>
        <authorList>
            <person name="Carlos-Shanley C."/>
        </authorList>
    </citation>
    <scope>NUCLEOTIDE SEQUENCE [LARGE SCALE GENOMIC DNA]</scope>
    <source>
        <strain evidence="5 6">S00151</strain>
    </source>
</reference>
<dbReference type="UniPathway" id="UPA00337"/>
<comment type="caution">
    <text evidence="5">The sequence shown here is derived from an EMBL/GenBank/DDBJ whole genome shotgun (WGS) entry which is preliminary data.</text>
</comment>
<evidence type="ECO:0000256" key="2">
    <source>
        <dbReference type="ARBA" id="ARBA00009755"/>
    </source>
</evidence>
<dbReference type="Pfam" id="PF13243">
    <property type="entry name" value="SQHop_cyclase_C"/>
    <property type="match status" value="1"/>
</dbReference>
<dbReference type="PANTHER" id="PTHR11764:SF20">
    <property type="entry name" value="LANOSTEROL SYNTHASE"/>
    <property type="match status" value="1"/>
</dbReference>
<organism evidence="5 6">
    <name type="scientific">Chryseobacterium defluvii</name>
    <dbReference type="NCBI Taxonomy" id="160396"/>
    <lineage>
        <taxon>Bacteria</taxon>
        <taxon>Pseudomonadati</taxon>
        <taxon>Bacteroidota</taxon>
        <taxon>Flavobacteriia</taxon>
        <taxon>Flavobacteriales</taxon>
        <taxon>Weeksellaceae</taxon>
        <taxon>Chryseobacterium group</taxon>
        <taxon>Chryseobacterium</taxon>
    </lineage>
</organism>
<dbReference type="PANTHER" id="PTHR11764">
    <property type="entry name" value="TERPENE CYCLASE/MUTASE FAMILY MEMBER"/>
    <property type="match status" value="1"/>
</dbReference>
<evidence type="ECO:0000259" key="4">
    <source>
        <dbReference type="Pfam" id="PF13243"/>
    </source>
</evidence>
<evidence type="ECO:0000256" key="3">
    <source>
        <dbReference type="ARBA" id="ARBA00022737"/>
    </source>
</evidence>
<evidence type="ECO:0000313" key="5">
    <source>
        <dbReference type="EMBL" id="MBB4806050.1"/>
    </source>
</evidence>
<dbReference type="CDD" id="cd00688">
    <property type="entry name" value="ISOPREN_C2_like"/>
    <property type="match status" value="1"/>
</dbReference>
<sequence>MINTDQIKKTDKSPEYYQYYPRLFSAYYPKINTSFIEDLSKAGYIYYQSVLFTDSLIDDKDFSKIPYIQIYQEETIKILTSIYGRESIFWKYWGNRRNEYFEAVAIEKGLYIKNEIDISVYENLADKKSAFGKVAIDCLHVLDNESGTDVYEKLITSHHYFSVGFQLYDDIKDFKEDFTKDQFNWVVYELSKKVNFKDYDNNVLILNKLIYIEEIAQNILSRSIENFKKSISILETLNIESEWLKINRDMQKTIESYLDVTEGYIKTLEKKFEIKNSGNPASGFFNYSSVENDSIKKGLQYIENDSKENFAELKHYMYLSEREDFNNTSQIHASDTFQRAMLNDCLWDVTRNYNLDTQIFFHAECDYLANRTNKDEVGGWAYFPTVKEIAADIDDLGQIIQLFIKCNRPDLIENLCTKPILTALENRTDADGGIETWIIPRYSQTDIQKLQEYFNVTKWGKGPDVEVVANFVYALQKLQDDKYRDYIENSIKYILSHQHEKGYWESRWYYGNYYGTYVCLRLLKEFGDVYKEDINEAIDYIINSQHDDGGFSVSPEASTDPLNTAFALLSLKLCFPKDHLPVKKAENYLINSQAESGFWKEVDFIKPKAQEPYKSKTITTAFALKALC</sequence>
<dbReference type="GO" id="GO:0016866">
    <property type="term" value="F:intramolecular transferase activity"/>
    <property type="evidence" value="ECO:0007669"/>
    <property type="project" value="InterPro"/>
</dbReference>
<dbReference type="InterPro" id="IPR032696">
    <property type="entry name" value="SQ_cyclase_C"/>
</dbReference>
<feature type="domain" description="Squalene cyclase C-terminal" evidence="4">
    <location>
        <begin position="370"/>
        <end position="604"/>
    </location>
</feature>
<dbReference type="GO" id="GO:0005811">
    <property type="term" value="C:lipid droplet"/>
    <property type="evidence" value="ECO:0007669"/>
    <property type="project" value="InterPro"/>
</dbReference>
<name>A0A840KEU9_9FLAO</name>
<dbReference type="InterPro" id="IPR018333">
    <property type="entry name" value="Squalene_cyclase"/>
</dbReference>
<gene>
    <name evidence="5" type="ORF">HNP38_001322</name>
</gene>
<protein>
    <submittedName>
        <fullName evidence="5">Geranylgeranyl pyrophosphate synthase</fullName>
    </submittedName>
</protein>
<keyword evidence="6" id="KW-1185">Reference proteome</keyword>
<evidence type="ECO:0000313" key="6">
    <source>
        <dbReference type="Proteomes" id="UP000592180"/>
    </source>
</evidence>
<dbReference type="RefSeq" id="WP_184186316.1">
    <property type="nucleotide sequence ID" value="NZ_JACHLE010000001.1"/>
</dbReference>
<dbReference type="GO" id="GO:0016104">
    <property type="term" value="P:triterpenoid biosynthetic process"/>
    <property type="evidence" value="ECO:0007669"/>
    <property type="project" value="InterPro"/>
</dbReference>
<dbReference type="AlphaFoldDB" id="A0A840KEU9"/>